<evidence type="ECO:0000313" key="6">
    <source>
        <dbReference type="Proteomes" id="UP001320159"/>
    </source>
</evidence>
<evidence type="ECO:0000256" key="1">
    <source>
        <dbReference type="ARBA" id="ARBA00022578"/>
    </source>
</evidence>
<organism evidence="5 6">
    <name type="scientific">Methanooceanicella nereidis</name>
    <dbReference type="NCBI Taxonomy" id="2052831"/>
    <lineage>
        <taxon>Archaea</taxon>
        <taxon>Methanobacteriati</taxon>
        <taxon>Methanobacteriota</taxon>
        <taxon>Stenosarchaea group</taxon>
        <taxon>Methanomicrobia</taxon>
        <taxon>Methanocellales</taxon>
        <taxon>Methanocellaceae</taxon>
        <taxon>Methanooceanicella</taxon>
    </lineage>
</organism>
<feature type="compositionally biased region" description="Basic and acidic residues" evidence="4">
    <location>
        <begin position="30"/>
        <end position="41"/>
    </location>
</feature>
<dbReference type="GO" id="GO:0006313">
    <property type="term" value="P:DNA transposition"/>
    <property type="evidence" value="ECO:0007669"/>
    <property type="project" value="InterPro"/>
</dbReference>
<dbReference type="AlphaFoldDB" id="A0AAP2W8Q0"/>
<proteinExistence type="predicted"/>
<name>A0AAP2W8Q0_9EURY</name>
<evidence type="ECO:0000256" key="4">
    <source>
        <dbReference type="SAM" id="MobiDB-lite"/>
    </source>
</evidence>
<keyword evidence="1" id="KW-0815">Transposition</keyword>
<dbReference type="PANTHER" id="PTHR33217:SF7">
    <property type="entry name" value="TRANSPOSASE FOR INSERTION SEQUENCE ELEMENT IS1081"/>
    <property type="match status" value="1"/>
</dbReference>
<dbReference type="GO" id="GO:0003677">
    <property type="term" value="F:DNA binding"/>
    <property type="evidence" value="ECO:0007669"/>
    <property type="project" value="UniProtKB-KW"/>
</dbReference>
<dbReference type="Pfam" id="PF00872">
    <property type="entry name" value="Transposase_mut"/>
    <property type="match status" value="1"/>
</dbReference>
<comment type="caution">
    <text evidence="5">The sequence shown here is derived from an EMBL/GenBank/DDBJ whole genome shotgun (WGS) entry which is preliminary data.</text>
</comment>
<keyword evidence="2" id="KW-0238">DNA-binding</keyword>
<dbReference type="Proteomes" id="UP001320159">
    <property type="component" value="Unassembled WGS sequence"/>
</dbReference>
<dbReference type="PANTHER" id="PTHR33217">
    <property type="entry name" value="TRANSPOSASE FOR INSERTION SEQUENCE ELEMENT IS1081"/>
    <property type="match status" value="1"/>
</dbReference>
<sequence>MLKFFEHDSNGMKDMIRELLQNIMEEEARDQAGARHYERTPGRRAHRNGHKDRSLVTRYGKVDLRKPQFREVSFETSVFGRYSRAEKAIVNTISESYLQGVSTRKMKKVLSMLDVEVSKSTVSRILEELDEDIREFLERPLGVTPYVFVDATYVKIRDNGRYVTKPLFTAMGVNSEGYKEILGVKIMQREGEEFYTEFFEDLKRRGLQGVKMVISDGHQGIKQAVKNCFICSWQYCHLHFRRNVLKTIPQKQRKEISDLLKEYMESPNLLANYSEELRLKGLDRASKIIDKNMEDLFNYLAFPSYQWIKLRTTNTLENVHSRIKKRTTPIGAFPNDQSVLRVVVSMLMDINEEFVTDKKHIQIERNEY</sequence>
<dbReference type="InterPro" id="IPR001207">
    <property type="entry name" value="Transposase_mutator"/>
</dbReference>
<evidence type="ECO:0000256" key="2">
    <source>
        <dbReference type="ARBA" id="ARBA00023125"/>
    </source>
</evidence>
<evidence type="ECO:0000256" key="3">
    <source>
        <dbReference type="ARBA" id="ARBA00023172"/>
    </source>
</evidence>
<dbReference type="GO" id="GO:0004803">
    <property type="term" value="F:transposase activity"/>
    <property type="evidence" value="ECO:0007669"/>
    <property type="project" value="InterPro"/>
</dbReference>
<gene>
    <name evidence="5" type="ORF">CUJ83_15410</name>
</gene>
<evidence type="ECO:0000313" key="5">
    <source>
        <dbReference type="EMBL" id="MCD1296384.1"/>
    </source>
</evidence>
<dbReference type="NCBIfam" id="NF033543">
    <property type="entry name" value="transpos_IS256"/>
    <property type="match status" value="1"/>
</dbReference>
<feature type="region of interest" description="Disordered" evidence="4">
    <location>
        <begin position="30"/>
        <end position="52"/>
    </location>
</feature>
<accession>A0AAP2W8Q0</accession>
<dbReference type="EMBL" id="PGCK01000028">
    <property type="protein sequence ID" value="MCD1296384.1"/>
    <property type="molecule type" value="Genomic_DNA"/>
</dbReference>
<reference evidence="5 6" key="1">
    <citation type="submission" date="2017-11" db="EMBL/GenBank/DDBJ databases">
        <title>Isolation and Characterization of Family Methanocellaceae Species from Potential Methane Hydrate Area Offshore Southwestern Taiwan.</title>
        <authorList>
            <person name="Zhang W.-L."/>
            <person name="Chen W.-C."/>
            <person name="Lai M.-C."/>
            <person name="Chen S.-C."/>
        </authorList>
    </citation>
    <scope>NUCLEOTIDE SEQUENCE [LARGE SCALE GENOMIC DNA]</scope>
    <source>
        <strain evidence="5 6">CWC-04</strain>
    </source>
</reference>
<keyword evidence="3" id="KW-0233">DNA recombination</keyword>
<keyword evidence="6" id="KW-1185">Reference proteome</keyword>
<protein>
    <submittedName>
        <fullName evidence="5">IS256 family transposase</fullName>
    </submittedName>
</protein>